<protein>
    <submittedName>
        <fullName evidence="1">Uncharacterized protein</fullName>
    </submittedName>
</protein>
<organism evidence="1 2">
    <name type="scientific">Solanum tuberosum</name>
    <name type="common">Potato</name>
    <dbReference type="NCBI Taxonomy" id="4113"/>
    <lineage>
        <taxon>Eukaryota</taxon>
        <taxon>Viridiplantae</taxon>
        <taxon>Streptophyta</taxon>
        <taxon>Embryophyta</taxon>
        <taxon>Tracheophyta</taxon>
        <taxon>Spermatophyta</taxon>
        <taxon>Magnoliopsida</taxon>
        <taxon>eudicotyledons</taxon>
        <taxon>Gunneridae</taxon>
        <taxon>Pentapetalae</taxon>
        <taxon>asterids</taxon>
        <taxon>lamiids</taxon>
        <taxon>Solanales</taxon>
        <taxon>Solanaceae</taxon>
        <taxon>Solanoideae</taxon>
        <taxon>Solaneae</taxon>
        <taxon>Solanum</taxon>
    </lineage>
</organism>
<keyword evidence="2" id="KW-1185">Reference proteome</keyword>
<dbReference type="Gramene" id="PGSC0003DMT400095318">
    <property type="protein sequence ID" value="PGSC0003DMT400095318"/>
    <property type="gene ID" value="PGSC0003DMG400044889"/>
</dbReference>
<dbReference type="EnsemblPlants" id="PGSC0003DMT400095318">
    <property type="protein sequence ID" value="PGSC0003DMT400095318"/>
    <property type="gene ID" value="PGSC0003DMG400044889"/>
</dbReference>
<evidence type="ECO:0000313" key="1">
    <source>
        <dbReference type="EnsemblPlants" id="PGSC0003DMT400095318"/>
    </source>
</evidence>
<dbReference type="InParanoid" id="M1DW13"/>
<proteinExistence type="predicted"/>
<sequence length="209" mass="22750">MSVNGSNASQLGQNDDIGNLNDVNDVLVDKVHLGGVGPIRLPSVVGNAVFHVTSMMLQLLQMKGLFGGSLNRGGLSLDWFTNLLYVLEMARSKIAGRNQLPQKQAKGIVIDEDAAASRNALAKFPPTGGKRKGKGLVVATPLESSDSEGIELVYNVRKYQVKQDKHVLETMQKKSPERMANELRLILGLLVVEVVTLVDACVWLDPYEQ</sequence>
<dbReference type="AlphaFoldDB" id="M1DW13"/>
<evidence type="ECO:0000313" key="2">
    <source>
        <dbReference type="Proteomes" id="UP000011115"/>
    </source>
</evidence>
<name>M1DW13_SOLTU</name>
<accession>M1DW13</accession>
<reference evidence="2" key="1">
    <citation type="journal article" date="2011" name="Nature">
        <title>Genome sequence and analysis of the tuber crop potato.</title>
        <authorList>
            <consortium name="The Potato Genome Sequencing Consortium"/>
        </authorList>
    </citation>
    <scope>NUCLEOTIDE SEQUENCE [LARGE SCALE GENOMIC DNA]</scope>
    <source>
        <strain evidence="2">cv. DM1-3 516 R44</strain>
    </source>
</reference>
<reference evidence="1" key="2">
    <citation type="submission" date="2015-06" db="UniProtKB">
        <authorList>
            <consortium name="EnsemblPlants"/>
        </authorList>
    </citation>
    <scope>IDENTIFICATION</scope>
    <source>
        <strain evidence="1">DM1-3 516 R44</strain>
    </source>
</reference>
<dbReference type="Proteomes" id="UP000011115">
    <property type="component" value="Unassembled WGS sequence"/>
</dbReference>
<dbReference type="HOGENOM" id="CLU_1317415_0_0_1"/>
<dbReference type="PaxDb" id="4113-PGSC0003DMT400095318"/>